<accession>A0A6A2YTC5</accession>
<evidence type="ECO:0000256" key="1">
    <source>
        <dbReference type="ARBA" id="ARBA00004123"/>
    </source>
</evidence>
<dbReference type="PANTHER" id="PTHR13408">
    <property type="entry name" value="DNA-DIRECTED RNA POLYMERASE III"/>
    <property type="match status" value="1"/>
</dbReference>
<organism evidence="6 7">
    <name type="scientific">Hibiscus syriacus</name>
    <name type="common">Rose of Sharon</name>
    <dbReference type="NCBI Taxonomy" id="106335"/>
    <lineage>
        <taxon>Eukaryota</taxon>
        <taxon>Viridiplantae</taxon>
        <taxon>Streptophyta</taxon>
        <taxon>Embryophyta</taxon>
        <taxon>Tracheophyta</taxon>
        <taxon>Spermatophyta</taxon>
        <taxon>Magnoliopsida</taxon>
        <taxon>eudicotyledons</taxon>
        <taxon>Gunneridae</taxon>
        <taxon>Pentapetalae</taxon>
        <taxon>rosids</taxon>
        <taxon>malvids</taxon>
        <taxon>Malvales</taxon>
        <taxon>Malvaceae</taxon>
        <taxon>Malvoideae</taxon>
        <taxon>Hibiscus</taxon>
    </lineage>
</organism>
<reference evidence="6" key="1">
    <citation type="submission" date="2019-09" db="EMBL/GenBank/DDBJ databases">
        <title>Draft genome information of white flower Hibiscus syriacus.</title>
        <authorList>
            <person name="Kim Y.-M."/>
        </authorList>
    </citation>
    <scope>NUCLEOTIDE SEQUENCE [LARGE SCALE GENOMIC DNA]</scope>
    <source>
        <strain evidence="6">YM2019G1</strain>
    </source>
</reference>
<evidence type="ECO:0000313" key="6">
    <source>
        <dbReference type="EMBL" id="KAE8682589.1"/>
    </source>
</evidence>
<evidence type="ECO:0000256" key="4">
    <source>
        <dbReference type="ARBA" id="ARBA00023242"/>
    </source>
</evidence>
<comment type="caution">
    <text evidence="6">The sequence shown here is derived from an EMBL/GenBank/DDBJ whole genome shotgun (WGS) entry which is preliminary data.</text>
</comment>
<dbReference type="Proteomes" id="UP000436088">
    <property type="component" value="Unassembled WGS sequence"/>
</dbReference>
<gene>
    <name evidence="6" type="ORF">F3Y22_tig00111238pilonHSYRG00257</name>
</gene>
<keyword evidence="7" id="KW-1185">Reference proteome</keyword>
<evidence type="ECO:0000256" key="2">
    <source>
        <dbReference type="ARBA" id="ARBA00022478"/>
    </source>
</evidence>
<evidence type="ECO:0000256" key="3">
    <source>
        <dbReference type="ARBA" id="ARBA00023163"/>
    </source>
</evidence>
<dbReference type="EMBL" id="VEPZ02001279">
    <property type="protein sequence ID" value="KAE8682589.1"/>
    <property type="molecule type" value="Genomic_DNA"/>
</dbReference>
<keyword evidence="3" id="KW-0804">Transcription</keyword>
<dbReference type="GO" id="GO:0005666">
    <property type="term" value="C:RNA polymerase III complex"/>
    <property type="evidence" value="ECO:0007669"/>
    <property type="project" value="InterPro"/>
</dbReference>
<comment type="subcellular location">
    <subcellularLocation>
        <location evidence="1">Nucleus</location>
    </subcellularLocation>
</comment>
<evidence type="ECO:0000256" key="5">
    <source>
        <dbReference type="SAM" id="MobiDB-lite"/>
    </source>
</evidence>
<name>A0A6A2YTC5_HIBSY</name>
<proteinExistence type="predicted"/>
<feature type="region of interest" description="Disordered" evidence="5">
    <location>
        <begin position="1"/>
        <end position="22"/>
    </location>
</feature>
<dbReference type="PANTHER" id="PTHR13408:SF0">
    <property type="entry name" value="DNA-DIRECTED RNA POLYMERASE III SUBUNIT RPC4"/>
    <property type="match status" value="1"/>
</dbReference>
<keyword evidence="4" id="KW-0539">Nucleus</keyword>
<feature type="compositionally biased region" description="Polar residues" evidence="5">
    <location>
        <begin position="1"/>
        <end position="10"/>
    </location>
</feature>
<feature type="compositionally biased region" description="Basic residues" evidence="5">
    <location>
        <begin position="11"/>
        <end position="22"/>
    </location>
</feature>
<dbReference type="GO" id="GO:0042797">
    <property type="term" value="P:tRNA transcription by RNA polymerase III"/>
    <property type="evidence" value="ECO:0007669"/>
    <property type="project" value="TreeGrafter"/>
</dbReference>
<keyword evidence="2" id="KW-0240">DNA-directed RNA polymerase</keyword>
<dbReference type="InterPro" id="IPR007811">
    <property type="entry name" value="RPC4"/>
</dbReference>
<evidence type="ECO:0000313" key="7">
    <source>
        <dbReference type="Proteomes" id="UP000436088"/>
    </source>
</evidence>
<protein>
    <submittedName>
        <fullName evidence="6">Cytochrome P450</fullName>
    </submittedName>
</protein>
<dbReference type="AlphaFoldDB" id="A0A6A2YTC5"/>
<sequence length="283" mass="31854">MEQKQTTKTNAPRKMKFAPKAPTRRAPKLEVKTYISFGTWNCNASRLFHCFETDLLICMLCGCFRVGFSESAEDTDAAQARDLLERLNQISAKTKPKFERKESRVINALNRPRINENISTVTIAFGLKPRFMSYFNMPAASSQVAFGFGAASASSSMKIFGGISKGKVPTSGLREEKEYKEPWDYYSYYPLTLPMRRPYSGNPEFLDEEEFASANIAFDESSVEPAVDLGLLEENPEATMFFMQLPPTLPMTKQTGNTSGKRSIPVQSQLLLQVRIADFPKML</sequence>
<dbReference type="GO" id="GO:0003677">
    <property type="term" value="F:DNA binding"/>
    <property type="evidence" value="ECO:0007669"/>
    <property type="project" value="InterPro"/>
</dbReference>